<evidence type="ECO:0000313" key="11">
    <source>
        <dbReference type="Proteomes" id="UP000243459"/>
    </source>
</evidence>
<dbReference type="GO" id="GO:0016020">
    <property type="term" value="C:membrane"/>
    <property type="evidence" value="ECO:0007669"/>
    <property type="project" value="UniProtKB-SubCell"/>
</dbReference>
<evidence type="ECO:0000256" key="3">
    <source>
        <dbReference type="ARBA" id="ARBA00022729"/>
    </source>
</evidence>
<feature type="domain" description="GOST seven transmembrane" evidence="8">
    <location>
        <begin position="178"/>
        <end position="416"/>
    </location>
</feature>
<keyword evidence="11" id="KW-1185">Reference proteome</keyword>
<dbReference type="Gramene" id="ONK62368">
    <property type="protein sequence ID" value="ONK62368"/>
    <property type="gene ID" value="A4U43_C07F3160"/>
</dbReference>
<reference evidence="11" key="1">
    <citation type="journal article" date="2017" name="Nat. Commun.">
        <title>The asparagus genome sheds light on the origin and evolution of a young Y chromosome.</title>
        <authorList>
            <person name="Harkess A."/>
            <person name="Zhou J."/>
            <person name="Xu C."/>
            <person name="Bowers J.E."/>
            <person name="Van der Hulst R."/>
            <person name="Ayyampalayam S."/>
            <person name="Mercati F."/>
            <person name="Riccardi P."/>
            <person name="McKain M.R."/>
            <person name="Kakrana A."/>
            <person name="Tang H."/>
            <person name="Ray J."/>
            <person name="Groenendijk J."/>
            <person name="Arikit S."/>
            <person name="Mathioni S.M."/>
            <person name="Nakano M."/>
            <person name="Shan H."/>
            <person name="Telgmann-Rauber A."/>
            <person name="Kanno A."/>
            <person name="Yue Z."/>
            <person name="Chen H."/>
            <person name="Li W."/>
            <person name="Chen Y."/>
            <person name="Xu X."/>
            <person name="Zhang Y."/>
            <person name="Luo S."/>
            <person name="Chen H."/>
            <person name="Gao J."/>
            <person name="Mao Z."/>
            <person name="Pires J.C."/>
            <person name="Luo M."/>
            <person name="Kudrna D."/>
            <person name="Wing R.A."/>
            <person name="Meyers B.C."/>
            <person name="Yi K."/>
            <person name="Kong H."/>
            <person name="Lavrijsen P."/>
            <person name="Sunseri F."/>
            <person name="Falavigna A."/>
            <person name="Ye Y."/>
            <person name="Leebens-Mack J.H."/>
            <person name="Chen G."/>
        </authorList>
    </citation>
    <scope>NUCLEOTIDE SEQUENCE [LARGE SCALE GENOMIC DNA]</scope>
    <source>
        <strain evidence="11">cv. DH0086</strain>
    </source>
</reference>
<gene>
    <name evidence="10" type="ORF">A4U43_C07F3160</name>
</gene>
<dbReference type="InterPro" id="IPR053937">
    <property type="entry name" value="GOST_TM"/>
</dbReference>
<evidence type="ECO:0000256" key="7">
    <source>
        <dbReference type="SAM" id="SignalP"/>
    </source>
</evidence>
<feature type="transmembrane region" description="Helical" evidence="6">
    <location>
        <begin position="389"/>
        <end position="410"/>
    </location>
</feature>
<evidence type="ECO:0000256" key="2">
    <source>
        <dbReference type="ARBA" id="ARBA00022692"/>
    </source>
</evidence>
<dbReference type="PANTHER" id="PTHR21229">
    <property type="entry name" value="LUNG SEVEN TRANSMEMBRANE RECEPTOR"/>
    <property type="match status" value="1"/>
</dbReference>
<evidence type="ECO:0000313" key="10">
    <source>
        <dbReference type="EMBL" id="ONK62368.1"/>
    </source>
</evidence>
<feature type="transmembrane region" description="Helical" evidence="6">
    <location>
        <begin position="174"/>
        <end position="195"/>
    </location>
</feature>
<dbReference type="InterPro" id="IPR054103">
    <property type="entry name" value="CAND6-7_N"/>
</dbReference>
<evidence type="ECO:0000259" key="9">
    <source>
        <dbReference type="Pfam" id="PF21904"/>
    </source>
</evidence>
<evidence type="ECO:0000259" key="8">
    <source>
        <dbReference type="Pfam" id="PF06814"/>
    </source>
</evidence>
<evidence type="ECO:0000256" key="4">
    <source>
        <dbReference type="ARBA" id="ARBA00022989"/>
    </source>
</evidence>
<feature type="transmembrane region" description="Helical" evidence="6">
    <location>
        <begin position="281"/>
        <end position="299"/>
    </location>
</feature>
<feature type="transmembrane region" description="Helical" evidence="6">
    <location>
        <begin position="244"/>
        <end position="269"/>
    </location>
</feature>
<comment type="subcellular location">
    <subcellularLocation>
        <location evidence="1">Membrane</location>
        <topology evidence="1">Multi-pass membrane protein</topology>
    </subcellularLocation>
</comment>
<feature type="chain" id="PRO_5024343972" description="Protein GPR107" evidence="7">
    <location>
        <begin position="22"/>
        <end position="440"/>
    </location>
</feature>
<evidence type="ECO:0000256" key="1">
    <source>
        <dbReference type="ARBA" id="ARBA00004141"/>
    </source>
</evidence>
<feature type="transmembrane region" description="Helical" evidence="6">
    <location>
        <begin position="361"/>
        <end position="383"/>
    </location>
</feature>
<dbReference type="AlphaFoldDB" id="A0A5P1E938"/>
<accession>A0A5P1E938</accession>
<sequence>MKNPNLVAAFIFSFLASAAFAEIKDFKIAGDSRSLILFEKFGFTSDGAANIAVAEATLSSSVSSADPSLFGFFLHSSSNLLQTLIADDQPQNPNPSPCILSSPYIRLLFTFRDLSPPPFNSYNRTFPIALADDYNLFFANCVPESEVSMSVRTVLYNAQPDGSRDYLPIGEAPVPTVCFLFSLIYVAFLVIWIHFGLIANRSSAHRIHYLMAGLLVAKILNLVFKAEDQHYVRITGTPHGWDVLFYLFQFIKGVLLFTVIVLIGTGWSFLKPFLHGREKKVLMLVIPLQVVTNIASIVIGETGPFIQDWAAWVQIFLLVDVVCCCAILFPIVWSIRSLRETSKSDGKAAKNLSKLVLFRRFYLVVIGYLYFTRVVVFALKTILSYKNKWMSLAVEEGVTLAFYILMFYLFRPKVKNPYLALDDEEEAAAMAVLKEDDFDI</sequence>
<dbReference type="Proteomes" id="UP000243459">
    <property type="component" value="Chromosome 7"/>
</dbReference>
<keyword evidence="3 7" id="KW-0732">Signal</keyword>
<dbReference type="InterPro" id="IPR009637">
    <property type="entry name" value="GPR107/GPR108-like"/>
</dbReference>
<keyword evidence="5 6" id="KW-0472">Membrane</keyword>
<keyword evidence="2 6" id="KW-0812">Transmembrane</keyword>
<evidence type="ECO:0008006" key="12">
    <source>
        <dbReference type="Google" id="ProtNLM"/>
    </source>
</evidence>
<evidence type="ECO:0000256" key="6">
    <source>
        <dbReference type="SAM" id="Phobius"/>
    </source>
</evidence>
<dbReference type="Pfam" id="PF06814">
    <property type="entry name" value="GOST_TM"/>
    <property type="match status" value="1"/>
</dbReference>
<dbReference type="Pfam" id="PF21904">
    <property type="entry name" value="CAND6-7_N"/>
    <property type="match status" value="1"/>
</dbReference>
<evidence type="ECO:0000256" key="5">
    <source>
        <dbReference type="ARBA" id="ARBA00023136"/>
    </source>
</evidence>
<feature type="signal peptide" evidence="7">
    <location>
        <begin position="1"/>
        <end position="21"/>
    </location>
</feature>
<feature type="transmembrane region" description="Helical" evidence="6">
    <location>
        <begin position="207"/>
        <end position="224"/>
    </location>
</feature>
<dbReference type="EMBL" id="CM007387">
    <property type="protein sequence ID" value="ONK62368.1"/>
    <property type="molecule type" value="Genomic_DNA"/>
</dbReference>
<feature type="domain" description="CAND6/7 N-terminal" evidence="9">
    <location>
        <begin position="24"/>
        <end position="157"/>
    </location>
</feature>
<name>A0A5P1E938_ASPOF</name>
<proteinExistence type="predicted"/>
<dbReference type="GO" id="GO:0005794">
    <property type="term" value="C:Golgi apparatus"/>
    <property type="evidence" value="ECO:0007669"/>
    <property type="project" value="TreeGrafter"/>
</dbReference>
<feature type="transmembrane region" description="Helical" evidence="6">
    <location>
        <begin position="311"/>
        <end position="333"/>
    </location>
</feature>
<keyword evidence="4 6" id="KW-1133">Transmembrane helix</keyword>
<dbReference type="PANTHER" id="PTHR21229:SF2">
    <property type="entry name" value="RE59932P"/>
    <property type="match status" value="1"/>
</dbReference>
<organism evidence="10 11">
    <name type="scientific">Asparagus officinalis</name>
    <name type="common">Garden asparagus</name>
    <dbReference type="NCBI Taxonomy" id="4686"/>
    <lineage>
        <taxon>Eukaryota</taxon>
        <taxon>Viridiplantae</taxon>
        <taxon>Streptophyta</taxon>
        <taxon>Embryophyta</taxon>
        <taxon>Tracheophyta</taxon>
        <taxon>Spermatophyta</taxon>
        <taxon>Magnoliopsida</taxon>
        <taxon>Liliopsida</taxon>
        <taxon>Asparagales</taxon>
        <taxon>Asparagaceae</taxon>
        <taxon>Asparagoideae</taxon>
        <taxon>Asparagus</taxon>
    </lineage>
</organism>
<dbReference type="OMA" id="HYIQRLF"/>
<protein>
    <recommendedName>
        <fullName evidence="12">Protein GPR107</fullName>
    </recommendedName>
</protein>